<evidence type="ECO:0000313" key="8">
    <source>
        <dbReference type="Proteomes" id="UP000694383"/>
    </source>
</evidence>
<dbReference type="Gene3D" id="4.10.410.10">
    <property type="entry name" value="Pancreatic trypsin inhibitor Kunitz domain"/>
    <property type="match status" value="1"/>
</dbReference>
<keyword evidence="8" id="KW-1185">Reference proteome</keyword>
<dbReference type="Pfam" id="PF00014">
    <property type="entry name" value="Kunitz_BPTI"/>
    <property type="match status" value="1"/>
</dbReference>
<dbReference type="PANTHER" id="PTHR46676">
    <property type="entry name" value="PROTEIN AMBP"/>
    <property type="match status" value="1"/>
</dbReference>
<proteinExistence type="predicted"/>
<dbReference type="FunFam" id="4.10.410.10:FF:000021">
    <property type="entry name" value="Serine protease inhibitor, putative"/>
    <property type="match status" value="1"/>
</dbReference>
<dbReference type="GeneTree" id="ENSGT01140000283468"/>
<keyword evidence="5" id="KW-0325">Glycoprotein</keyword>
<keyword evidence="2" id="KW-0677">Repeat</keyword>
<reference evidence="7" key="1">
    <citation type="submission" date="2025-08" db="UniProtKB">
        <authorList>
            <consortium name="Ensembl"/>
        </authorList>
    </citation>
    <scope>IDENTIFICATION</scope>
</reference>
<feature type="domain" description="BPTI/Kunitz inhibitor" evidence="6">
    <location>
        <begin position="19"/>
        <end position="69"/>
    </location>
</feature>
<evidence type="ECO:0000256" key="3">
    <source>
        <dbReference type="ARBA" id="ARBA00022900"/>
    </source>
</evidence>
<dbReference type="Ensembl" id="ENSOSIT00000002516.1">
    <property type="protein sequence ID" value="ENSOSIP00000002353.1"/>
    <property type="gene ID" value="ENSOSIG00000001325.1"/>
</dbReference>
<keyword evidence="3" id="KW-0722">Serine protease inhibitor</keyword>
<evidence type="ECO:0000256" key="4">
    <source>
        <dbReference type="ARBA" id="ARBA00023157"/>
    </source>
</evidence>
<dbReference type="CDD" id="cd00109">
    <property type="entry name" value="Kunitz-type"/>
    <property type="match status" value="1"/>
</dbReference>
<dbReference type="InterPro" id="IPR020901">
    <property type="entry name" value="Prtase_inh_Kunz-CS"/>
</dbReference>
<keyword evidence="1" id="KW-0646">Protease inhibitor</keyword>
<dbReference type="PANTHER" id="PTHR46676:SF1">
    <property type="entry name" value="PROTEIN AMBP"/>
    <property type="match status" value="1"/>
</dbReference>
<evidence type="ECO:0000259" key="6">
    <source>
        <dbReference type="PROSITE" id="PS50279"/>
    </source>
</evidence>
<sequence length="72" mass="8196">RRPKSLFSVSLPSASTDVCTLAPVTGPCEALFERYFYNFKKGRCEIFIYGGCGGNQNNFKTEQECLRRCRPH</sequence>
<evidence type="ECO:0000256" key="5">
    <source>
        <dbReference type="ARBA" id="ARBA00023180"/>
    </source>
</evidence>
<reference evidence="7" key="2">
    <citation type="submission" date="2025-09" db="UniProtKB">
        <authorList>
            <consortium name="Ensembl"/>
        </authorList>
    </citation>
    <scope>IDENTIFICATION</scope>
</reference>
<dbReference type="SMART" id="SM00131">
    <property type="entry name" value="KU"/>
    <property type="match status" value="1"/>
</dbReference>
<dbReference type="InterPro" id="IPR002223">
    <property type="entry name" value="Kunitz_BPTI"/>
</dbReference>
<dbReference type="GO" id="GO:0004867">
    <property type="term" value="F:serine-type endopeptidase inhibitor activity"/>
    <property type="evidence" value="ECO:0007669"/>
    <property type="project" value="UniProtKB-KW"/>
</dbReference>
<organism evidence="7 8">
    <name type="scientific">Oryzias sinensis</name>
    <name type="common">Chinese medaka</name>
    <dbReference type="NCBI Taxonomy" id="183150"/>
    <lineage>
        <taxon>Eukaryota</taxon>
        <taxon>Metazoa</taxon>
        <taxon>Chordata</taxon>
        <taxon>Craniata</taxon>
        <taxon>Vertebrata</taxon>
        <taxon>Euteleostomi</taxon>
        <taxon>Actinopterygii</taxon>
        <taxon>Neopterygii</taxon>
        <taxon>Teleostei</taxon>
        <taxon>Neoteleostei</taxon>
        <taxon>Acanthomorphata</taxon>
        <taxon>Ovalentaria</taxon>
        <taxon>Atherinomorphae</taxon>
        <taxon>Beloniformes</taxon>
        <taxon>Adrianichthyidae</taxon>
        <taxon>Oryziinae</taxon>
        <taxon>Oryzias</taxon>
    </lineage>
</organism>
<dbReference type="PROSITE" id="PS00280">
    <property type="entry name" value="BPTI_KUNITZ_1"/>
    <property type="match status" value="1"/>
</dbReference>
<dbReference type="PRINTS" id="PR00759">
    <property type="entry name" value="BASICPTASE"/>
</dbReference>
<name>A0A8C7WRQ1_9TELE</name>
<dbReference type="InterPro" id="IPR036880">
    <property type="entry name" value="Kunitz_BPTI_sf"/>
</dbReference>
<dbReference type="Proteomes" id="UP000694383">
    <property type="component" value="Unplaced"/>
</dbReference>
<dbReference type="AlphaFoldDB" id="A0A8C7WRQ1"/>
<keyword evidence="4" id="KW-1015">Disulfide bond</keyword>
<dbReference type="InterPro" id="IPR029856">
    <property type="entry name" value="AMBP"/>
</dbReference>
<evidence type="ECO:0000256" key="2">
    <source>
        <dbReference type="ARBA" id="ARBA00022737"/>
    </source>
</evidence>
<evidence type="ECO:0000313" key="7">
    <source>
        <dbReference type="Ensembl" id="ENSOSIP00000002353.1"/>
    </source>
</evidence>
<dbReference type="GO" id="GO:0044483">
    <property type="term" value="P:venom-mediated perturbation of hemostasis"/>
    <property type="evidence" value="ECO:0007669"/>
    <property type="project" value="UniProtKB-ARBA"/>
</dbReference>
<protein>
    <recommendedName>
        <fullName evidence="6">BPTI/Kunitz inhibitor domain-containing protein</fullName>
    </recommendedName>
</protein>
<dbReference type="PROSITE" id="PS50279">
    <property type="entry name" value="BPTI_KUNITZ_2"/>
    <property type="match status" value="1"/>
</dbReference>
<evidence type="ECO:0000256" key="1">
    <source>
        <dbReference type="ARBA" id="ARBA00022690"/>
    </source>
</evidence>
<accession>A0A8C7WRQ1</accession>
<dbReference type="SUPFAM" id="SSF57362">
    <property type="entry name" value="BPTI-like"/>
    <property type="match status" value="1"/>
</dbReference>